<evidence type="ECO:0000313" key="2">
    <source>
        <dbReference type="Proteomes" id="UP000193778"/>
    </source>
</evidence>
<dbReference type="Proteomes" id="UP000193778">
    <property type="component" value="Unassembled WGS sequence"/>
</dbReference>
<dbReference type="AlphaFoldDB" id="A0A1X7A295"/>
<reference evidence="2" key="1">
    <citation type="submission" date="2017-03" db="EMBL/GenBank/DDBJ databases">
        <authorList>
            <person name="Rodrigo-Torres L."/>
            <person name="Arahal R.D."/>
            <person name="Lucena T."/>
        </authorList>
    </citation>
    <scope>NUCLEOTIDE SEQUENCE [LARGE SCALE GENOMIC DNA]</scope>
    <source>
        <strain evidence="2">CECT 8411</strain>
    </source>
</reference>
<gene>
    <name evidence="1" type="ORF">RUM8411_03466</name>
</gene>
<dbReference type="OrthoDB" id="9779263at2"/>
<dbReference type="UniPathway" id="UPA00344"/>
<sequence length="335" mass="34597">MKFGAVPVDQTAGAILAHSVQAGDIKLRKGLILTPEHQDILNLAGHETVTVARLEPGDCHEDEAARMLAAALTPDPAAAALRVTQPFTGRVNLIADAPGVAVLDISALEAFNQVNPMITVATVPQYQQMSAGGMVATIKVISYAVPGADVLQATRLAQNSVRLVTPVFRTAGLVVTEIPGGPPNEKGIAAIQSRVQSLGMDLCDVRIVPHQTSALSTAVTQTEGEVVMILTASATSDVLDVAPQAVRAAGGQVDRFGMPVDPGNLLFLGALGDRPVIGLPGCARSPALNGADWVLSRVACGIETTGADIAGMGVGGLLKEIPTRPQPRASRKKVT</sequence>
<name>A0A1X7A295_9RHOB</name>
<dbReference type="Gene3D" id="3.40.980.10">
    <property type="entry name" value="MoaB/Mog-like domain"/>
    <property type="match status" value="1"/>
</dbReference>
<dbReference type="SUPFAM" id="SSF53218">
    <property type="entry name" value="Molybdenum cofactor biosynthesis proteins"/>
    <property type="match status" value="1"/>
</dbReference>
<evidence type="ECO:0000313" key="1">
    <source>
        <dbReference type="EMBL" id="SLN68601.1"/>
    </source>
</evidence>
<accession>A0A1X7A295</accession>
<dbReference type="RefSeq" id="WP_085823937.1">
    <property type="nucleotide sequence ID" value="NZ_FWFP01000011.1"/>
</dbReference>
<protein>
    <submittedName>
        <fullName evidence="1">Uncharacterized protein</fullName>
    </submittedName>
</protein>
<proteinExistence type="predicted"/>
<dbReference type="EMBL" id="FWFP01000011">
    <property type="protein sequence ID" value="SLN68601.1"/>
    <property type="molecule type" value="Genomic_DNA"/>
</dbReference>
<dbReference type="InterPro" id="IPR036425">
    <property type="entry name" value="MoaB/Mog-like_dom_sf"/>
</dbReference>
<keyword evidence="2" id="KW-1185">Reference proteome</keyword>
<dbReference type="CDD" id="cd03522">
    <property type="entry name" value="MoeA_like"/>
    <property type="match status" value="1"/>
</dbReference>
<organism evidence="1 2">
    <name type="scientific">Ruegeria meonggei</name>
    <dbReference type="NCBI Taxonomy" id="1446476"/>
    <lineage>
        <taxon>Bacteria</taxon>
        <taxon>Pseudomonadati</taxon>
        <taxon>Pseudomonadota</taxon>
        <taxon>Alphaproteobacteria</taxon>
        <taxon>Rhodobacterales</taxon>
        <taxon>Roseobacteraceae</taxon>
        <taxon>Ruegeria</taxon>
    </lineage>
</organism>